<dbReference type="CDD" id="cd18186">
    <property type="entry name" value="BTB_POZ_ZBTB_KLHL-like"/>
    <property type="match status" value="1"/>
</dbReference>
<evidence type="ECO:0000259" key="2">
    <source>
        <dbReference type="PROSITE" id="PS50097"/>
    </source>
</evidence>
<dbReference type="Gene3D" id="3.30.710.10">
    <property type="entry name" value="Potassium Channel Kv1.1, Chain A"/>
    <property type="match status" value="1"/>
</dbReference>
<dbReference type="InterPro" id="IPR011333">
    <property type="entry name" value="SKP1/BTB/POZ_sf"/>
</dbReference>
<proteinExistence type="predicted"/>
<evidence type="ECO:0000313" key="4">
    <source>
        <dbReference type="EMBL" id="CAG8443602.1"/>
    </source>
</evidence>
<feature type="domain" description="BTB" evidence="2">
    <location>
        <begin position="25"/>
        <end position="98"/>
    </location>
</feature>
<dbReference type="PROSITE" id="PS51886">
    <property type="entry name" value="TLDC"/>
    <property type="match status" value="1"/>
</dbReference>
<evidence type="ECO:0000256" key="1">
    <source>
        <dbReference type="SAM" id="Phobius"/>
    </source>
</evidence>
<evidence type="ECO:0000259" key="3">
    <source>
        <dbReference type="PROSITE" id="PS51886"/>
    </source>
</evidence>
<feature type="transmembrane region" description="Helical" evidence="1">
    <location>
        <begin position="524"/>
        <end position="549"/>
    </location>
</feature>
<sequence length="593" mass="68707">MAPSHQFLTDLSEDMAELLDTGAGYDVVIQVGEESHVKEFRVHSAILAARCPYFQTALSSRWMRKSGDVFVFRKPNISPSTFKEILKYLYTGAIDLSQKDGTEIIKILVAADELDLQKIVKVVKRYLIDNQSEFLTSSPIRFFQTVFLYDACASLRDYCLQAICENPKIIFGSSDYLLVDKSLLLLVLQREDLEMEEIDIWWCILKWSIAQNSMNLTLNENNMSKNLLQLTDQDFADLREILKDMIPYIRWAHISSSDFLHRVRPFKKLLPETLYEEIMGFYLDSGNKPSNILVAPRKGRYFDSVLLEQDHVGILASWIDDEVMYYDKNNNPYSFKLLLRASRDGFDPNTFHQLCDHKGATIMVAKLVASGQLVGGYNPLYWSSHVSSEEVGASNFDTANSNSGNWWETNDSFLFSFHNKDYKIARVQNPRHAIYYNRKYGPGWGYTGDLIIKDSGSIYNSQKLMTYPDAVKFFPHPTSTEYDIEDYEVFQINRKPGYSRKKNPASYLSKGLIRWARRQDWINIFWMVLQVIAMIAVMVAIVMIFFVTIKHYNVHLKVMKFGQWLLANSYRSLNKYSSRITASFNRYRNRDGL</sequence>
<dbReference type="InterPro" id="IPR006571">
    <property type="entry name" value="TLDc_dom"/>
</dbReference>
<dbReference type="PROSITE" id="PS50097">
    <property type="entry name" value="BTB"/>
    <property type="match status" value="1"/>
</dbReference>
<keyword evidence="1" id="KW-0812">Transmembrane</keyword>
<comment type="caution">
    <text evidence="4">The sequence shown here is derived from an EMBL/GenBank/DDBJ whole genome shotgun (WGS) entry which is preliminary data.</text>
</comment>
<name>A0A9N8YSI4_9GLOM</name>
<dbReference type="InterPro" id="IPR051481">
    <property type="entry name" value="BTB-POZ/Galectin-3-binding"/>
</dbReference>
<keyword evidence="1" id="KW-0472">Membrane</keyword>
<protein>
    <submittedName>
        <fullName evidence="4">6190_t:CDS:1</fullName>
    </submittedName>
</protein>
<dbReference type="Gene3D" id="1.25.40.420">
    <property type="match status" value="1"/>
</dbReference>
<accession>A0A9N8YSI4</accession>
<dbReference type="PANTHER" id="PTHR24410:SF23">
    <property type="entry name" value="BTB DOMAIN-CONTAINING PROTEIN-RELATED"/>
    <property type="match status" value="1"/>
</dbReference>
<dbReference type="Proteomes" id="UP000789342">
    <property type="component" value="Unassembled WGS sequence"/>
</dbReference>
<reference evidence="4" key="1">
    <citation type="submission" date="2021-06" db="EMBL/GenBank/DDBJ databases">
        <authorList>
            <person name="Kallberg Y."/>
            <person name="Tangrot J."/>
            <person name="Rosling A."/>
        </authorList>
    </citation>
    <scope>NUCLEOTIDE SEQUENCE</scope>
    <source>
        <strain evidence="4">CL551</strain>
    </source>
</reference>
<dbReference type="OrthoDB" id="298084at2759"/>
<dbReference type="Pfam" id="PF00651">
    <property type="entry name" value="BTB"/>
    <property type="match status" value="1"/>
</dbReference>
<dbReference type="AlphaFoldDB" id="A0A9N8YSI4"/>
<keyword evidence="1" id="KW-1133">Transmembrane helix</keyword>
<evidence type="ECO:0000313" key="5">
    <source>
        <dbReference type="Proteomes" id="UP000789342"/>
    </source>
</evidence>
<dbReference type="InterPro" id="IPR000210">
    <property type="entry name" value="BTB/POZ_dom"/>
</dbReference>
<gene>
    <name evidence="4" type="ORF">AMORRO_LOCUS465</name>
</gene>
<dbReference type="EMBL" id="CAJVPV010000119">
    <property type="protein sequence ID" value="CAG8443602.1"/>
    <property type="molecule type" value="Genomic_DNA"/>
</dbReference>
<organism evidence="4 5">
    <name type="scientific">Acaulospora morrowiae</name>
    <dbReference type="NCBI Taxonomy" id="94023"/>
    <lineage>
        <taxon>Eukaryota</taxon>
        <taxon>Fungi</taxon>
        <taxon>Fungi incertae sedis</taxon>
        <taxon>Mucoromycota</taxon>
        <taxon>Glomeromycotina</taxon>
        <taxon>Glomeromycetes</taxon>
        <taxon>Diversisporales</taxon>
        <taxon>Acaulosporaceae</taxon>
        <taxon>Acaulospora</taxon>
    </lineage>
</organism>
<dbReference type="SUPFAM" id="SSF54695">
    <property type="entry name" value="POZ domain"/>
    <property type="match status" value="1"/>
</dbReference>
<dbReference type="Pfam" id="PF07534">
    <property type="entry name" value="TLD"/>
    <property type="match status" value="1"/>
</dbReference>
<dbReference type="SMART" id="SM00225">
    <property type="entry name" value="BTB"/>
    <property type="match status" value="1"/>
</dbReference>
<keyword evidence="5" id="KW-1185">Reference proteome</keyword>
<dbReference type="PANTHER" id="PTHR24410">
    <property type="entry name" value="HL07962P-RELATED"/>
    <property type="match status" value="1"/>
</dbReference>
<feature type="domain" description="TLDc" evidence="3">
    <location>
        <begin position="305"/>
        <end position="493"/>
    </location>
</feature>